<feature type="region of interest" description="Disordered" evidence="6">
    <location>
        <begin position="1"/>
        <end position="27"/>
    </location>
</feature>
<dbReference type="Pfam" id="PF02631">
    <property type="entry name" value="RecX_HTH2"/>
    <property type="match status" value="1"/>
</dbReference>
<dbReference type="InterPro" id="IPR003783">
    <property type="entry name" value="Regulatory_RecX"/>
</dbReference>
<comment type="caution">
    <text evidence="8">The sequence shown here is derived from an EMBL/GenBank/DDBJ whole genome shotgun (WGS) entry which is preliminary data.</text>
</comment>
<accession>A0A7W9ZIA6</accession>
<dbReference type="RefSeq" id="WP_184265303.1">
    <property type="nucleotide sequence ID" value="NZ_JACIIX010000016.1"/>
</dbReference>
<dbReference type="PANTHER" id="PTHR33602:SF1">
    <property type="entry name" value="REGULATORY PROTEIN RECX FAMILY PROTEIN"/>
    <property type="match status" value="1"/>
</dbReference>
<dbReference type="AlphaFoldDB" id="A0A7W9ZIA6"/>
<dbReference type="GO" id="GO:0006282">
    <property type="term" value="P:regulation of DNA repair"/>
    <property type="evidence" value="ECO:0007669"/>
    <property type="project" value="UniProtKB-UniRule"/>
</dbReference>
<evidence type="ECO:0000256" key="3">
    <source>
        <dbReference type="ARBA" id="ARBA00018111"/>
    </source>
</evidence>
<proteinExistence type="inferred from homology"/>
<evidence type="ECO:0000256" key="2">
    <source>
        <dbReference type="ARBA" id="ARBA00009695"/>
    </source>
</evidence>
<keyword evidence="9" id="KW-1185">Reference proteome</keyword>
<dbReference type="Gene3D" id="1.10.10.10">
    <property type="entry name" value="Winged helix-like DNA-binding domain superfamily/Winged helix DNA-binding domain"/>
    <property type="match status" value="1"/>
</dbReference>
<evidence type="ECO:0000256" key="1">
    <source>
        <dbReference type="ARBA" id="ARBA00004496"/>
    </source>
</evidence>
<dbReference type="InterPro" id="IPR053924">
    <property type="entry name" value="RecX_HTH_2nd"/>
</dbReference>
<reference evidence="8 9" key="1">
    <citation type="submission" date="2020-08" db="EMBL/GenBank/DDBJ databases">
        <title>Genomic Encyclopedia of Type Strains, Phase IV (KMG-IV): sequencing the most valuable type-strain genomes for metagenomic binning, comparative biology and taxonomic classification.</title>
        <authorList>
            <person name="Goeker M."/>
        </authorList>
    </citation>
    <scope>NUCLEOTIDE SEQUENCE [LARGE SCALE GENOMIC DNA]</scope>
    <source>
        <strain evidence="8 9">DSM 11590</strain>
    </source>
</reference>
<dbReference type="InterPro" id="IPR036388">
    <property type="entry name" value="WH-like_DNA-bd_sf"/>
</dbReference>
<evidence type="ECO:0000259" key="7">
    <source>
        <dbReference type="Pfam" id="PF02631"/>
    </source>
</evidence>
<evidence type="ECO:0000313" key="8">
    <source>
        <dbReference type="EMBL" id="MBB6212017.1"/>
    </source>
</evidence>
<protein>
    <recommendedName>
        <fullName evidence="3 5">Regulatory protein RecX</fullName>
    </recommendedName>
</protein>
<comment type="subcellular location">
    <subcellularLocation>
        <location evidence="1 5">Cytoplasm</location>
    </subcellularLocation>
</comment>
<feature type="domain" description="RecX second three-helical" evidence="7">
    <location>
        <begin position="92"/>
        <end position="132"/>
    </location>
</feature>
<comment type="function">
    <text evidence="5">Modulates RecA activity.</text>
</comment>
<evidence type="ECO:0000256" key="5">
    <source>
        <dbReference type="HAMAP-Rule" id="MF_01114"/>
    </source>
</evidence>
<sequence length="210" mass="23090">MAQTVQTNDSGRKPETDGAKRAVKVPRKVSPASLRNAALYYLQRFSASRSAVAQVLRRKARRSLDHHGGDPAEVEGWIEALLTDLERLGLLNDQAFAEGRVRSLSGRGTSQRGIRMALGRKGVAAEVIDQALERVAEETGVEDPRLRDLQAAAAYARRRRLGPWRDGAAREDRRERDMAALARQGFSHDIARRVIDADSPDALDDEIAGG</sequence>
<organism evidence="8 9">
    <name type="scientific">Novispirillum itersonii</name>
    <name type="common">Aquaspirillum itersonii</name>
    <dbReference type="NCBI Taxonomy" id="189"/>
    <lineage>
        <taxon>Bacteria</taxon>
        <taxon>Pseudomonadati</taxon>
        <taxon>Pseudomonadota</taxon>
        <taxon>Alphaproteobacteria</taxon>
        <taxon>Rhodospirillales</taxon>
        <taxon>Novispirillaceae</taxon>
        <taxon>Novispirillum</taxon>
    </lineage>
</organism>
<evidence type="ECO:0000256" key="4">
    <source>
        <dbReference type="ARBA" id="ARBA00022490"/>
    </source>
</evidence>
<dbReference type="GO" id="GO:0005737">
    <property type="term" value="C:cytoplasm"/>
    <property type="evidence" value="ECO:0007669"/>
    <property type="project" value="UniProtKB-SubCell"/>
</dbReference>
<gene>
    <name evidence="5" type="primary">recX</name>
    <name evidence="8" type="ORF">FHS48_003464</name>
</gene>
<dbReference type="PANTHER" id="PTHR33602">
    <property type="entry name" value="REGULATORY PROTEIN RECX FAMILY PROTEIN"/>
    <property type="match status" value="1"/>
</dbReference>
<comment type="similarity">
    <text evidence="2 5">Belongs to the RecX family.</text>
</comment>
<keyword evidence="4 5" id="KW-0963">Cytoplasm</keyword>
<dbReference type="Proteomes" id="UP000544872">
    <property type="component" value="Unassembled WGS sequence"/>
</dbReference>
<dbReference type="EMBL" id="JACIIX010000016">
    <property type="protein sequence ID" value="MBB6212017.1"/>
    <property type="molecule type" value="Genomic_DNA"/>
</dbReference>
<evidence type="ECO:0000313" key="9">
    <source>
        <dbReference type="Proteomes" id="UP000544872"/>
    </source>
</evidence>
<dbReference type="HAMAP" id="MF_01114">
    <property type="entry name" value="RecX"/>
    <property type="match status" value="1"/>
</dbReference>
<evidence type="ECO:0000256" key="6">
    <source>
        <dbReference type="SAM" id="MobiDB-lite"/>
    </source>
</evidence>
<name>A0A7W9ZIA6_NOVIT</name>
<feature type="compositionally biased region" description="Basic and acidic residues" evidence="6">
    <location>
        <begin position="10"/>
        <end position="20"/>
    </location>
</feature>